<dbReference type="OrthoDB" id="2507586at2759"/>
<feature type="compositionally biased region" description="Low complexity" evidence="1">
    <location>
        <begin position="45"/>
        <end position="57"/>
    </location>
</feature>
<feature type="region of interest" description="Disordered" evidence="1">
    <location>
        <begin position="1"/>
        <end position="113"/>
    </location>
</feature>
<feature type="compositionally biased region" description="Low complexity" evidence="1">
    <location>
        <begin position="65"/>
        <end position="78"/>
    </location>
</feature>
<sequence length="198" mass="21668">MSSPASVLTATTSRSRSRSGPPPQSPPPRSPHTKTPSPARRRPLLHSPSSRSPLPQLNFGGTETPSPASRRPLLHSPSPHSPLPQLYFRGTETPSPTSPRGVTRRPLDATDSLTPGDLKDIKLDGNLLHRAIFLTPKPALTSRSLHQLPPMKRSNIDYHILPLPPIPLPLSSNRRINTKVILLLDDLLHQLVTILLGY</sequence>
<evidence type="ECO:0000313" key="3">
    <source>
        <dbReference type="Proteomes" id="UP000037035"/>
    </source>
</evidence>
<evidence type="ECO:0000256" key="1">
    <source>
        <dbReference type="SAM" id="MobiDB-lite"/>
    </source>
</evidence>
<organism evidence="2 3">
    <name type="scientific">Puccinia sorghi</name>
    <dbReference type="NCBI Taxonomy" id="27349"/>
    <lineage>
        <taxon>Eukaryota</taxon>
        <taxon>Fungi</taxon>
        <taxon>Dikarya</taxon>
        <taxon>Basidiomycota</taxon>
        <taxon>Pucciniomycotina</taxon>
        <taxon>Pucciniomycetes</taxon>
        <taxon>Pucciniales</taxon>
        <taxon>Pucciniaceae</taxon>
        <taxon>Puccinia</taxon>
    </lineage>
</organism>
<dbReference type="EMBL" id="LAVV01009355">
    <property type="protein sequence ID" value="KNZ50735.1"/>
    <property type="molecule type" value="Genomic_DNA"/>
</dbReference>
<dbReference type="Proteomes" id="UP000037035">
    <property type="component" value="Unassembled WGS sequence"/>
</dbReference>
<protein>
    <submittedName>
        <fullName evidence="2">Uncharacterized protein</fullName>
    </submittedName>
</protein>
<name>A0A0L6USA6_9BASI</name>
<gene>
    <name evidence="2" type="ORF">VP01_4268g1</name>
</gene>
<dbReference type="VEuPathDB" id="FungiDB:VP01_4268g1"/>
<dbReference type="AlphaFoldDB" id="A0A0L6USA6"/>
<feature type="compositionally biased region" description="Polar residues" evidence="1">
    <location>
        <begin position="1"/>
        <end position="12"/>
    </location>
</feature>
<keyword evidence="3" id="KW-1185">Reference proteome</keyword>
<comment type="caution">
    <text evidence="2">The sequence shown here is derived from an EMBL/GenBank/DDBJ whole genome shotgun (WGS) entry which is preliminary data.</text>
</comment>
<accession>A0A0L6USA6</accession>
<feature type="compositionally biased region" description="Pro residues" evidence="1">
    <location>
        <begin position="20"/>
        <end position="30"/>
    </location>
</feature>
<reference evidence="2 3" key="1">
    <citation type="submission" date="2015-08" db="EMBL/GenBank/DDBJ databases">
        <title>Next Generation Sequencing and Analysis of the Genome of Puccinia sorghi L Schw, the Causal Agent of Maize Common Rust.</title>
        <authorList>
            <person name="Rochi L."/>
            <person name="Burguener G."/>
            <person name="Darino M."/>
            <person name="Turjanski A."/>
            <person name="Kreff E."/>
            <person name="Dieguez M.J."/>
            <person name="Sacco F."/>
        </authorList>
    </citation>
    <scope>NUCLEOTIDE SEQUENCE [LARGE SCALE GENOMIC DNA]</scope>
    <source>
        <strain evidence="2 3">RO10H11247</strain>
    </source>
</reference>
<evidence type="ECO:0000313" key="2">
    <source>
        <dbReference type="EMBL" id="KNZ50735.1"/>
    </source>
</evidence>
<proteinExistence type="predicted"/>